<keyword evidence="2" id="KW-1185">Reference proteome</keyword>
<evidence type="ECO:0000313" key="2">
    <source>
        <dbReference type="Proteomes" id="UP000595814"/>
    </source>
</evidence>
<organism evidence="1 2">
    <name type="scientific">Miniphocaeibacter halophilus</name>
    <dbReference type="NCBI Taxonomy" id="2931922"/>
    <lineage>
        <taxon>Bacteria</taxon>
        <taxon>Bacillati</taxon>
        <taxon>Bacillota</taxon>
        <taxon>Tissierellia</taxon>
        <taxon>Tissierellales</taxon>
        <taxon>Peptoniphilaceae</taxon>
        <taxon>Miniphocaeibacter</taxon>
    </lineage>
</organism>
<dbReference type="Proteomes" id="UP000595814">
    <property type="component" value="Chromosome"/>
</dbReference>
<gene>
    <name evidence="1" type="primary">maf</name>
    <name evidence="1" type="ORF">JFY71_01140</name>
</gene>
<name>A0AC61MRJ1_9FIRM</name>
<accession>A0AC61MRJ1</accession>
<protein>
    <submittedName>
        <fullName evidence="1">Septum formation protein Maf</fullName>
    </submittedName>
</protein>
<evidence type="ECO:0000313" key="1">
    <source>
        <dbReference type="EMBL" id="QQK08170.1"/>
    </source>
</evidence>
<reference evidence="1 2" key="1">
    <citation type="journal article" date="2022" name="Int. J. Syst. Evol. Microbiol.">
        <title>Miniphocaeibacter halophilus sp. nov., an ammonium-tolerant acetate-producing bacterium isolated from a biogas system.</title>
        <authorList>
            <person name="Schnurer A."/>
            <person name="Singh A."/>
            <person name="Bi S."/>
            <person name="Qiao W."/>
            <person name="Westerholm M."/>
        </authorList>
    </citation>
    <scope>NUCLEOTIDE SEQUENCE [LARGE SCALE GENOMIC DNA]</scope>
    <source>
        <strain evidence="1 2">AMB_01</strain>
    </source>
</reference>
<dbReference type="EMBL" id="CP066744">
    <property type="protein sequence ID" value="QQK08170.1"/>
    <property type="molecule type" value="Genomic_DNA"/>
</dbReference>
<proteinExistence type="predicted"/>
<sequence length="223" mass="25660">MNKIFNTIGVFNITNNLKFDKKYPVILGSSSPRRIELLKEITRDFKIIKPNVNEKEILLKSFNDNIKLDFLEDSFISCSEIALAKAKNIYKNNKNSLIISADTIVVTEDKIFGKPKSKEDAFLSLKSFLGKFHYIATSVCLFIDENNYDLFYSVSAVKFVEETKFSLNYIKKYVSSERPMDKAGSYGVQEVGTYLVDSVYGDYYNIVGFPVVEVRRRIYENFS</sequence>